<accession>A0A4Y2E3N3</accession>
<keyword evidence="2" id="KW-1185">Reference proteome</keyword>
<evidence type="ECO:0000313" key="2">
    <source>
        <dbReference type="Proteomes" id="UP000499080"/>
    </source>
</evidence>
<dbReference type="EMBL" id="BGPR01000499">
    <property type="protein sequence ID" value="GBM23511.1"/>
    <property type="molecule type" value="Genomic_DNA"/>
</dbReference>
<organism evidence="1 2">
    <name type="scientific">Araneus ventricosus</name>
    <name type="common">Orbweaver spider</name>
    <name type="synonym">Epeira ventricosa</name>
    <dbReference type="NCBI Taxonomy" id="182803"/>
    <lineage>
        <taxon>Eukaryota</taxon>
        <taxon>Metazoa</taxon>
        <taxon>Ecdysozoa</taxon>
        <taxon>Arthropoda</taxon>
        <taxon>Chelicerata</taxon>
        <taxon>Arachnida</taxon>
        <taxon>Araneae</taxon>
        <taxon>Araneomorphae</taxon>
        <taxon>Entelegynae</taxon>
        <taxon>Araneoidea</taxon>
        <taxon>Araneidae</taxon>
        <taxon>Araneus</taxon>
    </lineage>
</organism>
<comment type="caution">
    <text evidence="1">The sequence shown here is derived from an EMBL/GenBank/DDBJ whole genome shotgun (WGS) entry which is preliminary data.</text>
</comment>
<reference evidence="1 2" key="1">
    <citation type="journal article" date="2019" name="Sci. Rep.">
        <title>Orb-weaving spider Araneus ventricosus genome elucidates the spidroin gene catalogue.</title>
        <authorList>
            <person name="Kono N."/>
            <person name="Nakamura H."/>
            <person name="Ohtoshi R."/>
            <person name="Moran D.A.P."/>
            <person name="Shinohara A."/>
            <person name="Yoshida Y."/>
            <person name="Fujiwara M."/>
            <person name="Mori M."/>
            <person name="Tomita M."/>
            <person name="Arakawa K."/>
        </authorList>
    </citation>
    <scope>NUCLEOTIDE SEQUENCE [LARGE SCALE GENOMIC DNA]</scope>
</reference>
<proteinExistence type="predicted"/>
<protein>
    <submittedName>
        <fullName evidence="1">Uncharacterized protein</fullName>
    </submittedName>
</protein>
<evidence type="ECO:0000313" key="1">
    <source>
        <dbReference type="EMBL" id="GBM23511.1"/>
    </source>
</evidence>
<sequence>MTLLHYYSLRRNENQLTYTAVSHPQTPGAPPGGGIYRDRLPSWKASKENWPTFVLRLKETHQLPEQRTIQCYNGHRYTSFRIILVRSMARREPRTSSSDSNSSDVQCLNPLSIWCPVFICRRTWP</sequence>
<dbReference type="AlphaFoldDB" id="A0A4Y2E3N3"/>
<gene>
    <name evidence="1" type="ORF">AVEN_153086_1</name>
</gene>
<name>A0A4Y2E3N3_ARAVE</name>
<dbReference type="Proteomes" id="UP000499080">
    <property type="component" value="Unassembled WGS sequence"/>
</dbReference>